<keyword evidence="2" id="KW-1185">Reference proteome</keyword>
<accession>A0ABV7VBY3</accession>
<dbReference type="InterPro" id="IPR045397">
    <property type="entry name" value="TumE-like"/>
</dbReference>
<reference evidence="2" key="1">
    <citation type="journal article" date="2019" name="Int. J. Syst. Evol. Microbiol.">
        <title>The Global Catalogue of Microorganisms (GCM) 10K type strain sequencing project: providing services to taxonomists for standard genome sequencing and annotation.</title>
        <authorList>
            <consortium name="The Broad Institute Genomics Platform"/>
            <consortium name="The Broad Institute Genome Sequencing Center for Infectious Disease"/>
            <person name="Wu L."/>
            <person name="Ma J."/>
        </authorList>
    </citation>
    <scope>NUCLEOTIDE SEQUENCE [LARGE SCALE GENOMIC DNA]</scope>
    <source>
        <strain evidence="2">KCTC 42182</strain>
    </source>
</reference>
<comment type="caution">
    <text evidence="1">The sequence shown here is derived from an EMBL/GenBank/DDBJ whole genome shotgun (WGS) entry which is preliminary data.</text>
</comment>
<protein>
    <submittedName>
        <fullName evidence="1">DUF6516 family protein</fullName>
    </submittedName>
</protein>
<evidence type="ECO:0000313" key="2">
    <source>
        <dbReference type="Proteomes" id="UP001595711"/>
    </source>
</evidence>
<gene>
    <name evidence="1" type="ORF">ACFOOQ_05540</name>
</gene>
<sequence>MKAEVIESYKVPMDEDSFVQIVIWKLPRKMPGTDHRFKYRLAYIEGDVCVIRYDNEAGKGDHRHIGNKEAEYQFRDTDTLQVDFWTDVENWRRK</sequence>
<dbReference type="EMBL" id="JBHRYJ010000001">
    <property type="protein sequence ID" value="MFC3674999.1"/>
    <property type="molecule type" value="Genomic_DNA"/>
</dbReference>
<dbReference type="Proteomes" id="UP001595711">
    <property type="component" value="Unassembled WGS sequence"/>
</dbReference>
<organism evidence="1 2">
    <name type="scientific">Ferrovibrio xuzhouensis</name>
    <dbReference type="NCBI Taxonomy" id="1576914"/>
    <lineage>
        <taxon>Bacteria</taxon>
        <taxon>Pseudomonadati</taxon>
        <taxon>Pseudomonadota</taxon>
        <taxon>Alphaproteobacteria</taxon>
        <taxon>Rhodospirillales</taxon>
        <taxon>Rhodospirillaceae</taxon>
        <taxon>Ferrovibrio</taxon>
    </lineage>
</organism>
<evidence type="ECO:0000313" key="1">
    <source>
        <dbReference type="EMBL" id="MFC3674999.1"/>
    </source>
</evidence>
<dbReference type="RefSeq" id="WP_379722738.1">
    <property type="nucleotide sequence ID" value="NZ_JBHRYJ010000001.1"/>
</dbReference>
<dbReference type="Pfam" id="PF20126">
    <property type="entry name" value="TumE"/>
    <property type="match status" value="1"/>
</dbReference>
<proteinExistence type="predicted"/>
<name>A0ABV7VBY3_9PROT</name>